<feature type="compositionally biased region" description="Basic and acidic residues" evidence="1">
    <location>
        <begin position="23"/>
        <end position="32"/>
    </location>
</feature>
<protein>
    <submittedName>
        <fullName evidence="2">Uncharacterized protein</fullName>
    </submittedName>
</protein>
<evidence type="ECO:0000256" key="1">
    <source>
        <dbReference type="SAM" id="MobiDB-lite"/>
    </source>
</evidence>
<name>K0SAH6_THAOC</name>
<reference evidence="2 3" key="1">
    <citation type="journal article" date="2012" name="Genome Biol.">
        <title>Genome and low-iron response of an oceanic diatom adapted to chronic iron limitation.</title>
        <authorList>
            <person name="Lommer M."/>
            <person name="Specht M."/>
            <person name="Roy A.S."/>
            <person name="Kraemer L."/>
            <person name="Andreson R."/>
            <person name="Gutowska M.A."/>
            <person name="Wolf J."/>
            <person name="Bergner S.V."/>
            <person name="Schilhabel M.B."/>
            <person name="Klostermeier U.C."/>
            <person name="Beiko R.G."/>
            <person name="Rosenstiel P."/>
            <person name="Hippler M."/>
            <person name="Laroche J."/>
        </authorList>
    </citation>
    <scope>NUCLEOTIDE SEQUENCE [LARGE SCALE GENOMIC DNA]</scope>
    <source>
        <strain evidence="2 3">CCMP1005</strain>
    </source>
</reference>
<feature type="compositionally biased region" description="Basic and acidic residues" evidence="1">
    <location>
        <begin position="1"/>
        <end position="16"/>
    </location>
</feature>
<comment type="caution">
    <text evidence="2">The sequence shown here is derived from an EMBL/GenBank/DDBJ whole genome shotgun (WGS) entry which is preliminary data.</text>
</comment>
<accession>K0SAH6</accession>
<feature type="region of interest" description="Disordered" evidence="1">
    <location>
        <begin position="417"/>
        <end position="473"/>
    </location>
</feature>
<feature type="compositionally biased region" description="Basic and acidic residues" evidence="1">
    <location>
        <begin position="79"/>
        <end position="99"/>
    </location>
</feature>
<evidence type="ECO:0000313" key="3">
    <source>
        <dbReference type="Proteomes" id="UP000266841"/>
    </source>
</evidence>
<feature type="region of interest" description="Disordered" evidence="1">
    <location>
        <begin position="1"/>
        <end position="99"/>
    </location>
</feature>
<organism evidence="2 3">
    <name type="scientific">Thalassiosira oceanica</name>
    <name type="common">Marine diatom</name>
    <dbReference type="NCBI Taxonomy" id="159749"/>
    <lineage>
        <taxon>Eukaryota</taxon>
        <taxon>Sar</taxon>
        <taxon>Stramenopiles</taxon>
        <taxon>Ochrophyta</taxon>
        <taxon>Bacillariophyta</taxon>
        <taxon>Coscinodiscophyceae</taxon>
        <taxon>Thalassiosirophycidae</taxon>
        <taxon>Thalassiosirales</taxon>
        <taxon>Thalassiosiraceae</taxon>
        <taxon>Thalassiosira</taxon>
    </lineage>
</organism>
<dbReference type="Proteomes" id="UP000266841">
    <property type="component" value="Unassembled WGS sequence"/>
</dbReference>
<evidence type="ECO:0000313" key="2">
    <source>
        <dbReference type="EMBL" id="EJK62245.1"/>
    </source>
</evidence>
<keyword evidence="3" id="KW-1185">Reference proteome</keyword>
<dbReference type="EMBL" id="AGNL01019014">
    <property type="protein sequence ID" value="EJK62245.1"/>
    <property type="molecule type" value="Genomic_DNA"/>
</dbReference>
<sequence>PLTKDTERCTSDKAIDADETDDKADAGNKEENYPDEEEEAEAEEEEERGRGSRAHALVLNAATSAPGAYSPNPSDSDSTEERTTDLDRLPQPDPSDAHSEYFTDLMNHVHASLAKWRDYVHEKVQTEQTEGKKKKKFQRLLAETYAFHRERGGFAAIRDNFFEVARDAMLIEGQEAVEFPVQSADALHRYWDNIYVAKGGKEPPTRSPLLLPPGYIPTNIHGSGEVGQTCCRGQKCMALAKNNGGQNDAKPRFWRMKITHRSGEVEVYLKICNGCYLRALKLNPTVAYKTPGEFYAAMEGFAREHCLHVTRNRVGEGLHIYAHFRGQGYSSRCGAKLEDGIYRINGTATASAFISAPWPVSPTSKRRGREQSVLPPRRDRHDLVPLAHLVGVHEPFETRNELGRLVVRRRVEFDPPLDALDDAHGGEESALRDRPVRLGLDRRSGRGRPFPRRRGLDVRGGPRDPSALPSPEPLEALLRANPPIHRLPKRAEVHVGRDVDLPRPAQGVDLTVPRESPQRVAAARAVPAVVDDERGAPSAAVVDPTGDVLRQQ</sequence>
<feature type="compositionally biased region" description="Acidic residues" evidence="1">
    <location>
        <begin position="33"/>
        <end position="46"/>
    </location>
</feature>
<feature type="non-terminal residue" evidence="2">
    <location>
        <position position="1"/>
    </location>
</feature>
<dbReference type="AlphaFoldDB" id="K0SAH6"/>
<proteinExistence type="predicted"/>
<feature type="compositionally biased region" description="Basic and acidic residues" evidence="1">
    <location>
        <begin position="421"/>
        <end position="444"/>
    </location>
</feature>
<gene>
    <name evidence="2" type="ORF">THAOC_17148</name>
</gene>